<accession>A6IRI1</accession>
<proteinExistence type="predicted"/>
<dbReference type="EMBL" id="CH473967">
    <property type="protein sequence ID" value="EDM11334.1"/>
    <property type="molecule type" value="Genomic_DNA"/>
</dbReference>
<name>A6IRI1_RAT</name>
<sequence>MRWRETGRGLRKGKGVNGKHPLTSEISATSGGSTEV</sequence>
<protein>
    <submittedName>
        <fullName evidence="2">RCG52955</fullName>
    </submittedName>
</protein>
<evidence type="ECO:0000313" key="2">
    <source>
        <dbReference type="EMBL" id="EDM11334.1"/>
    </source>
</evidence>
<reference evidence="3" key="1">
    <citation type="submission" date="2005-09" db="EMBL/GenBank/DDBJ databases">
        <authorList>
            <person name="Mural R.J."/>
            <person name="Li P.W."/>
            <person name="Adams M.D."/>
            <person name="Amanatides P.G."/>
            <person name="Baden-Tillson H."/>
            <person name="Barnstead M."/>
            <person name="Chin S.H."/>
            <person name="Dew I."/>
            <person name="Evans C.A."/>
            <person name="Ferriera S."/>
            <person name="Flanigan M."/>
            <person name="Fosler C."/>
            <person name="Glodek A."/>
            <person name="Gu Z."/>
            <person name="Holt R.A."/>
            <person name="Jennings D."/>
            <person name="Kraft C.L."/>
            <person name="Lu F."/>
            <person name="Nguyen T."/>
            <person name="Nusskern D.R."/>
            <person name="Pfannkoch C.M."/>
            <person name="Sitter C."/>
            <person name="Sutton G.G."/>
            <person name="Venter J.C."/>
            <person name="Wang Z."/>
            <person name="Woodage T."/>
            <person name="Zheng X.H."/>
            <person name="Zhong F."/>
        </authorList>
    </citation>
    <scope>NUCLEOTIDE SEQUENCE [LARGE SCALE GENOMIC DNA]</scope>
    <source>
        <strain>BN</strain>
        <strain evidence="3">Sprague-Dawley</strain>
    </source>
</reference>
<feature type="region of interest" description="Disordered" evidence="1">
    <location>
        <begin position="1"/>
        <end position="36"/>
    </location>
</feature>
<gene>
    <name evidence="2" type="ORF">rCG_52955</name>
</gene>
<dbReference type="Proteomes" id="UP000234681">
    <property type="component" value="Chromosome 11"/>
</dbReference>
<evidence type="ECO:0000313" key="3">
    <source>
        <dbReference type="Proteomes" id="UP000234681"/>
    </source>
</evidence>
<evidence type="ECO:0000256" key="1">
    <source>
        <dbReference type="SAM" id="MobiDB-lite"/>
    </source>
</evidence>
<dbReference type="AlphaFoldDB" id="A6IRI1"/>
<organism evidence="2 3">
    <name type="scientific">Rattus norvegicus</name>
    <name type="common">Rat</name>
    <dbReference type="NCBI Taxonomy" id="10116"/>
    <lineage>
        <taxon>Eukaryota</taxon>
        <taxon>Metazoa</taxon>
        <taxon>Chordata</taxon>
        <taxon>Craniata</taxon>
        <taxon>Vertebrata</taxon>
        <taxon>Euteleostomi</taxon>
        <taxon>Mammalia</taxon>
        <taxon>Eutheria</taxon>
        <taxon>Euarchontoglires</taxon>
        <taxon>Glires</taxon>
        <taxon>Rodentia</taxon>
        <taxon>Myomorpha</taxon>
        <taxon>Muroidea</taxon>
        <taxon>Muridae</taxon>
        <taxon>Murinae</taxon>
        <taxon>Rattus</taxon>
    </lineage>
</organism>
<feature type="compositionally biased region" description="Polar residues" evidence="1">
    <location>
        <begin position="24"/>
        <end position="36"/>
    </location>
</feature>